<keyword evidence="2" id="KW-1185">Reference proteome</keyword>
<dbReference type="Proteomes" id="UP000828390">
    <property type="component" value="Unassembled WGS sequence"/>
</dbReference>
<proteinExistence type="predicted"/>
<reference evidence="1" key="2">
    <citation type="submission" date="2020-11" db="EMBL/GenBank/DDBJ databases">
        <authorList>
            <person name="McCartney M.A."/>
            <person name="Auch B."/>
            <person name="Kono T."/>
            <person name="Mallez S."/>
            <person name="Becker A."/>
            <person name="Gohl D.M."/>
            <person name="Silverstein K.A.T."/>
            <person name="Koren S."/>
            <person name="Bechman K.B."/>
            <person name="Herman A."/>
            <person name="Abrahante J.E."/>
            <person name="Garbe J."/>
        </authorList>
    </citation>
    <scope>NUCLEOTIDE SEQUENCE</scope>
    <source>
        <strain evidence="1">Duluth1</strain>
        <tissue evidence="1">Whole animal</tissue>
    </source>
</reference>
<dbReference type="AlphaFoldDB" id="A0A9D4ME41"/>
<evidence type="ECO:0000313" key="1">
    <source>
        <dbReference type="EMBL" id="KAH3875675.1"/>
    </source>
</evidence>
<name>A0A9D4ME41_DREPO</name>
<comment type="caution">
    <text evidence="1">The sequence shown here is derived from an EMBL/GenBank/DDBJ whole genome shotgun (WGS) entry which is preliminary data.</text>
</comment>
<reference evidence="1" key="1">
    <citation type="journal article" date="2019" name="bioRxiv">
        <title>The Genome of the Zebra Mussel, Dreissena polymorpha: A Resource for Invasive Species Research.</title>
        <authorList>
            <person name="McCartney M.A."/>
            <person name="Auch B."/>
            <person name="Kono T."/>
            <person name="Mallez S."/>
            <person name="Zhang Y."/>
            <person name="Obille A."/>
            <person name="Becker A."/>
            <person name="Abrahante J.E."/>
            <person name="Garbe J."/>
            <person name="Badalamenti J.P."/>
            <person name="Herman A."/>
            <person name="Mangelson H."/>
            <person name="Liachko I."/>
            <person name="Sullivan S."/>
            <person name="Sone E.D."/>
            <person name="Koren S."/>
            <person name="Silverstein K.A.T."/>
            <person name="Beckman K.B."/>
            <person name="Gohl D.M."/>
        </authorList>
    </citation>
    <scope>NUCLEOTIDE SEQUENCE</scope>
    <source>
        <strain evidence="1">Duluth1</strain>
        <tissue evidence="1">Whole animal</tissue>
    </source>
</reference>
<protein>
    <submittedName>
        <fullName evidence="1">Uncharacterized protein</fullName>
    </submittedName>
</protein>
<organism evidence="1 2">
    <name type="scientific">Dreissena polymorpha</name>
    <name type="common">Zebra mussel</name>
    <name type="synonym">Mytilus polymorpha</name>
    <dbReference type="NCBI Taxonomy" id="45954"/>
    <lineage>
        <taxon>Eukaryota</taxon>
        <taxon>Metazoa</taxon>
        <taxon>Spiralia</taxon>
        <taxon>Lophotrochozoa</taxon>
        <taxon>Mollusca</taxon>
        <taxon>Bivalvia</taxon>
        <taxon>Autobranchia</taxon>
        <taxon>Heteroconchia</taxon>
        <taxon>Euheterodonta</taxon>
        <taxon>Imparidentia</taxon>
        <taxon>Neoheterodontei</taxon>
        <taxon>Myida</taxon>
        <taxon>Dreissenoidea</taxon>
        <taxon>Dreissenidae</taxon>
        <taxon>Dreissena</taxon>
    </lineage>
</organism>
<accession>A0A9D4ME41</accession>
<dbReference type="EMBL" id="JAIWYP010000002">
    <property type="protein sequence ID" value="KAH3875675.1"/>
    <property type="molecule type" value="Genomic_DNA"/>
</dbReference>
<evidence type="ECO:0000313" key="2">
    <source>
        <dbReference type="Proteomes" id="UP000828390"/>
    </source>
</evidence>
<gene>
    <name evidence="1" type="ORF">DPMN_038949</name>
</gene>
<sequence>MAACELEEEQQRKWISTITEMMNEGPMMILRLSKIRQSLIAHPEPFRWYNKRRMELEMLILMLMNSSFLFTDENGVVDWSGPILQTLKRRKDEIVTEVCLRMIMKGSRVNNAQEVLKRMLM</sequence>